<feature type="compositionally biased region" description="Basic residues" evidence="6">
    <location>
        <begin position="856"/>
        <end position="867"/>
    </location>
</feature>
<evidence type="ECO:0000313" key="10">
    <source>
        <dbReference type="Proteomes" id="UP000483820"/>
    </source>
</evidence>
<feature type="region of interest" description="Disordered" evidence="6">
    <location>
        <begin position="1360"/>
        <end position="1381"/>
    </location>
</feature>
<dbReference type="GeneID" id="9801430"/>
<reference evidence="9 10" key="1">
    <citation type="submission" date="2019-12" db="EMBL/GenBank/DDBJ databases">
        <title>Chromosome-level assembly of the Caenorhabditis remanei genome.</title>
        <authorList>
            <person name="Teterina A.A."/>
            <person name="Willis J.H."/>
            <person name="Phillips P.C."/>
        </authorList>
    </citation>
    <scope>NUCLEOTIDE SEQUENCE [LARGE SCALE GENOMIC DNA]</scope>
    <source>
        <strain evidence="9 10">PX506</strain>
        <tissue evidence="9">Whole organism</tissue>
    </source>
</reference>
<dbReference type="InterPro" id="IPR011011">
    <property type="entry name" value="Znf_FYVE_PHD"/>
</dbReference>
<feature type="compositionally biased region" description="Polar residues" evidence="6">
    <location>
        <begin position="589"/>
        <end position="602"/>
    </location>
</feature>
<organism evidence="9 10">
    <name type="scientific">Caenorhabditis remanei</name>
    <name type="common">Caenorhabditis vulgaris</name>
    <dbReference type="NCBI Taxonomy" id="31234"/>
    <lineage>
        <taxon>Eukaryota</taxon>
        <taxon>Metazoa</taxon>
        <taxon>Ecdysozoa</taxon>
        <taxon>Nematoda</taxon>
        <taxon>Chromadorea</taxon>
        <taxon>Rhabditida</taxon>
        <taxon>Rhabditina</taxon>
        <taxon>Rhabditomorpha</taxon>
        <taxon>Rhabditoidea</taxon>
        <taxon>Rhabditidae</taxon>
        <taxon>Peloderinae</taxon>
        <taxon>Caenorhabditis</taxon>
    </lineage>
</organism>
<evidence type="ECO:0000256" key="5">
    <source>
        <dbReference type="PROSITE-ProRule" id="PRU00146"/>
    </source>
</evidence>
<comment type="caution">
    <text evidence="9">The sequence shown here is derived from an EMBL/GenBank/DDBJ whole genome shotgun (WGS) entry which is preliminary data.</text>
</comment>
<feature type="compositionally biased region" description="Polar residues" evidence="6">
    <location>
        <begin position="669"/>
        <end position="679"/>
    </location>
</feature>
<dbReference type="InterPro" id="IPR013083">
    <property type="entry name" value="Znf_RING/FYVE/PHD"/>
</dbReference>
<feature type="domain" description="PHD-type" evidence="7">
    <location>
        <begin position="780"/>
        <end position="828"/>
    </location>
</feature>
<dbReference type="GO" id="GO:0070210">
    <property type="term" value="C:Rpd3L-Expanded complex"/>
    <property type="evidence" value="ECO:0007669"/>
    <property type="project" value="TreeGrafter"/>
</dbReference>
<evidence type="ECO:0000259" key="8">
    <source>
        <dbReference type="PROSITE" id="PS50280"/>
    </source>
</evidence>
<proteinExistence type="predicted"/>
<dbReference type="InterPro" id="IPR046341">
    <property type="entry name" value="SET_dom_sf"/>
</dbReference>
<evidence type="ECO:0008006" key="11">
    <source>
        <dbReference type="Google" id="ProtNLM"/>
    </source>
</evidence>
<feature type="region of interest" description="Disordered" evidence="6">
    <location>
        <begin position="1057"/>
        <end position="1096"/>
    </location>
</feature>
<dbReference type="PROSITE" id="PS01359">
    <property type="entry name" value="ZF_PHD_1"/>
    <property type="match status" value="1"/>
</dbReference>
<dbReference type="Gene3D" id="3.30.40.10">
    <property type="entry name" value="Zinc/RING finger domain, C3HC4 (zinc finger)"/>
    <property type="match status" value="1"/>
</dbReference>
<evidence type="ECO:0000256" key="3">
    <source>
        <dbReference type="ARBA" id="ARBA00022833"/>
    </source>
</evidence>
<keyword evidence="4" id="KW-0156">Chromatin regulator</keyword>
<dbReference type="PROSITE" id="PS50016">
    <property type="entry name" value="ZF_PHD_2"/>
    <property type="match status" value="1"/>
</dbReference>
<dbReference type="GO" id="GO:0006325">
    <property type="term" value="P:chromatin organization"/>
    <property type="evidence" value="ECO:0007669"/>
    <property type="project" value="UniProtKB-KW"/>
</dbReference>
<dbReference type="SUPFAM" id="SSF82199">
    <property type="entry name" value="SET domain"/>
    <property type="match status" value="4"/>
</dbReference>
<dbReference type="Proteomes" id="UP000483820">
    <property type="component" value="Chromosome III"/>
</dbReference>
<protein>
    <recommendedName>
        <fullName evidence="11">SET domain-containing protein</fullName>
    </recommendedName>
</protein>
<dbReference type="PANTHER" id="PTHR46462:SF3">
    <property type="entry name" value="UPSET, ISOFORM A"/>
    <property type="match status" value="1"/>
</dbReference>
<dbReference type="Pfam" id="PF00856">
    <property type="entry name" value="SET"/>
    <property type="match status" value="2"/>
</dbReference>
<keyword evidence="1" id="KW-0479">Metal-binding</keyword>
<dbReference type="RefSeq" id="XP_053586370.1">
    <property type="nucleotide sequence ID" value="XM_053726793.1"/>
</dbReference>
<evidence type="ECO:0000256" key="4">
    <source>
        <dbReference type="ARBA" id="ARBA00022853"/>
    </source>
</evidence>
<dbReference type="PANTHER" id="PTHR46462">
    <property type="entry name" value="UPSET, ISOFORM A"/>
    <property type="match status" value="1"/>
</dbReference>
<feature type="compositionally biased region" description="Polar residues" evidence="6">
    <location>
        <begin position="626"/>
        <end position="636"/>
    </location>
</feature>
<evidence type="ECO:0000256" key="2">
    <source>
        <dbReference type="ARBA" id="ARBA00022771"/>
    </source>
</evidence>
<dbReference type="GO" id="GO:0008270">
    <property type="term" value="F:zinc ion binding"/>
    <property type="evidence" value="ECO:0007669"/>
    <property type="project" value="UniProtKB-KW"/>
</dbReference>
<feature type="compositionally biased region" description="Low complexity" evidence="6">
    <location>
        <begin position="691"/>
        <end position="708"/>
    </location>
</feature>
<feature type="compositionally biased region" description="Basic and acidic residues" evidence="6">
    <location>
        <begin position="1060"/>
        <end position="1075"/>
    </location>
</feature>
<dbReference type="Gene3D" id="2.170.270.10">
    <property type="entry name" value="SET domain"/>
    <property type="match status" value="4"/>
</dbReference>
<dbReference type="InterPro" id="IPR019786">
    <property type="entry name" value="Zinc_finger_PHD-type_CS"/>
</dbReference>
<dbReference type="KEGG" id="crq:GCK72_008381"/>
<dbReference type="InterPro" id="IPR001965">
    <property type="entry name" value="Znf_PHD"/>
</dbReference>
<name>A0A6A5GZV8_CAERE</name>
<evidence type="ECO:0000259" key="7">
    <source>
        <dbReference type="PROSITE" id="PS50016"/>
    </source>
</evidence>
<dbReference type="GO" id="GO:0006355">
    <property type="term" value="P:regulation of DNA-templated transcription"/>
    <property type="evidence" value="ECO:0007669"/>
    <property type="project" value="TreeGrafter"/>
</dbReference>
<feature type="compositionally biased region" description="Low complexity" evidence="6">
    <location>
        <begin position="1085"/>
        <end position="1095"/>
    </location>
</feature>
<evidence type="ECO:0000256" key="6">
    <source>
        <dbReference type="SAM" id="MobiDB-lite"/>
    </source>
</evidence>
<dbReference type="SMART" id="SM00317">
    <property type="entry name" value="SET"/>
    <property type="match status" value="4"/>
</dbReference>
<accession>A0A6A5GZV8</accession>
<dbReference type="InterPro" id="IPR001214">
    <property type="entry name" value="SET_dom"/>
</dbReference>
<dbReference type="EMBL" id="WUAV01000003">
    <property type="protein sequence ID" value="KAF1760135.1"/>
    <property type="molecule type" value="Genomic_DNA"/>
</dbReference>
<dbReference type="CDD" id="cd15570">
    <property type="entry name" value="PHD_Bye1p_SIZ1_like"/>
    <property type="match status" value="1"/>
</dbReference>
<feature type="compositionally biased region" description="Acidic residues" evidence="6">
    <location>
        <begin position="761"/>
        <end position="774"/>
    </location>
</feature>
<dbReference type="GO" id="GO:0034967">
    <property type="term" value="C:Set3 complex"/>
    <property type="evidence" value="ECO:0007669"/>
    <property type="project" value="TreeGrafter"/>
</dbReference>
<feature type="compositionally biased region" description="Polar residues" evidence="6">
    <location>
        <begin position="874"/>
        <end position="883"/>
    </location>
</feature>
<keyword evidence="2 5" id="KW-0863">Zinc-finger</keyword>
<evidence type="ECO:0000256" key="1">
    <source>
        <dbReference type="ARBA" id="ARBA00022723"/>
    </source>
</evidence>
<feature type="compositionally biased region" description="Polar residues" evidence="6">
    <location>
        <begin position="1360"/>
        <end position="1370"/>
    </location>
</feature>
<feature type="region of interest" description="Disordered" evidence="6">
    <location>
        <begin position="525"/>
        <end position="774"/>
    </location>
</feature>
<dbReference type="SMART" id="SM00249">
    <property type="entry name" value="PHD"/>
    <property type="match status" value="1"/>
</dbReference>
<gene>
    <name evidence="9" type="ORF">GCK72_008381</name>
</gene>
<dbReference type="CTD" id="9801430"/>
<dbReference type="SUPFAM" id="SSF57903">
    <property type="entry name" value="FYVE/PHD zinc finger"/>
    <property type="match status" value="1"/>
</dbReference>
<feature type="domain" description="SET" evidence="8">
    <location>
        <begin position="48"/>
        <end position="489"/>
    </location>
</feature>
<feature type="region of interest" description="Disordered" evidence="6">
    <location>
        <begin position="848"/>
        <end position="886"/>
    </location>
</feature>
<dbReference type="PROSITE" id="PS50280">
    <property type="entry name" value="SET"/>
    <property type="match status" value="1"/>
</dbReference>
<sequence>MFNSQPLPPMSGQQTLQSCISSFTSFPHKNTYSSAAYNLLKTQIPTNTDVLLFQTRCRRRAKKKKNRVGLIAAEPIQKSQIVLEMNGQVALSEEFPAKNGKQGCFKYDGVSATSENGSKKLFLIDTNLNRNQEKDAMYTRRSCKPNCVLKHIISRHEPIGILILANQHIVCDEEITLPFDVDWLESRDPLPCVKHEKNMRECGLEKRRRMEEEKRQKIADELAEKRADPRYFMAGEFRRVQEIFRRRKTEEEESGEMATTSEAVVVATTTMTKTLVKQQRQNPKFMELDSEILNSKVWILDSEFSVLGSEILNSGFCVPFSTPPKPMIAWKPPSQPFQNPKKRPNHYSSTALTYLKTIPRLHKNLVLDPKSLNNAFRMYSKKDDLETLVTSETIDPSGILLEINGFISMANEVKRVPGDGTLIYGGLDKTQKLICIDTKTHNDDARVIRRSCFPNATIYHVTDDSELLRIVLVPTRVLKKGTEITLAFDFDSRHSEVPIECATHKNSMHLCSFENERKRHLEKKECKRRAAECGNSELEGTTPKRKMEETPESSESSERLLENLQKIAIDTPPGSKPTFKIPPQRLSRRNSFPVTNPTSSAMSGILKDLTPSESEKTPPIPILSPQKPTESTSFTKQESKEKLLPIDIENLAPESPPNDPRPGDVLTMDSESPTSSDFTKLSLPSVPSDIPTSSDASEAPTSSATPSEVSTIPILVAPSDIPTISDEIATEETKNGDFESNDIAETPPPPSSSHRSADSTAADDDTDEISDEDEAESSWEMRCHCCMPHECGNTIECDSCKTWQHMACMGLTEKSDVSNYLCEVCQPRKLPMNKTTAVKLQRQILKGLKASTSRKGDKKKKKKKRRTGMVVQKTPESQKTKGNSEGVASLLNSLSTTSSAESLLKEARLHRKAKRSSDNDEILKATCDVKVGDVILEVSGYLSKPEEVKRKAGGVAGIFMYHGLAIGDSGDSEGVLCISTRKNGISANVRRSCAPNSALKHVVDVENQLKFIVIATEEIARGHEITLPFDADWRESRIPLKCARHLKNLGECPLKKERRRVAAERRKSDPEEKTGMKRRRGESGAEGSSSSSSSAKRFKIKAMPIRHSTPHPSILPPSLEQEDQIQQNQYSPKVVKILRTIPPFHLESPYLNASGYSQKARSDSDEILKTSCPVSPRKVIMEMTGFISTPSEVERGEGVFVYDGLMKEGIDKNSPDSLLCIDTKRGGNEAKLIRRSCAPNSILKHVVGTESIEILVVASEQMDEGTEVKLPFDVDFVERGEPLKCVEHEKNMSECPMEMRRISGRKRGGQDMRMDFENEISPVPRVNSSPLFSTPLQNPIPPPITNPWNQLNLLSRINSVFGSTEPSDPTIQPPRHESPHL</sequence>
<dbReference type="CDD" id="cd10529">
    <property type="entry name" value="SET_SETD5-like"/>
    <property type="match status" value="3"/>
</dbReference>
<evidence type="ECO:0000313" key="9">
    <source>
        <dbReference type="EMBL" id="KAF1760135.1"/>
    </source>
</evidence>
<keyword evidence="3" id="KW-0862">Zinc</keyword>
<dbReference type="Pfam" id="PF20826">
    <property type="entry name" value="PHD_5"/>
    <property type="match status" value="1"/>
</dbReference>
<dbReference type="InterPro" id="IPR019787">
    <property type="entry name" value="Znf_PHD-finger"/>
</dbReference>